<gene>
    <name evidence="2" type="ORF">G7Y89_g7533</name>
</gene>
<comment type="caution">
    <text evidence="2">The sequence shown here is derived from an EMBL/GenBank/DDBJ whole genome shotgun (WGS) entry which is preliminary data.</text>
</comment>
<dbReference type="PANTHER" id="PTHR34154:SF3">
    <property type="entry name" value="ALKALI-SENSITIVE LINKAGE PROTEIN 1"/>
    <property type="match status" value="1"/>
</dbReference>
<reference evidence="2 3" key="1">
    <citation type="submission" date="2020-03" db="EMBL/GenBank/DDBJ databases">
        <title>Draft Genome Sequence of Cudoniella acicularis.</title>
        <authorList>
            <person name="Buettner E."/>
            <person name="Kellner H."/>
        </authorList>
    </citation>
    <scope>NUCLEOTIDE SEQUENCE [LARGE SCALE GENOMIC DNA]</scope>
    <source>
        <strain evidence="2 3">DSM 108380</strain>
    </source>
</reference>
<dbReference type="AlphaFoldDB" id="A0A8H4RKA5"/>
<dbReference type="PANTHER" id="PTHR34154">
    <property type="entry name" value="ALKALI-SENSITIVE LINKAGE PROTEIN 1"/>
    <property type="match status" value="1"/>
</dbReference>
<dbReference type="SUPFAM" id="SSF51445">
    <property type="entry name" value="(Trans)glycosidases"/>
    <property type="match status" value="1"/>
</dbReference>
<evidence type="ECO:0000259" key="1">
    <source>
        <dbReference type="Pfam" id="PF11790"/>
    </source>
</evidence>
<name>A0A8H4RKA5_9HELO</name>
<dbReference type="InterPro" id="IPR024655">
    <property type="entry name" value="Asl1_glyco_hydro_catalytic"/>
</dbReference>
<feature type="domain" description="Asl1-like glycosyl hydrolase catalytic" evidence="1">
    <location>
        <begin position="36"/>
        <end position="238"/>
    </location>
</feature>
<dbReference type="Proteomes" id="UP000566819">
    <property type="component" value="Unassembled WGS sequence"/>
</dbReference>
<protein>
    <recommendedName>
        <fullName evidence="1">Asl1-like glycosyl hydrolase catalytic domain-containing protein</fullName>
    </recommendedName>
</protein>
<dbReference type="InterPro" id="IPR017853">
    <property type="entry name" value="GH"/>
</dbReference>
<accession>A0A8H4RKA5</accession>
<evidence type="ECO:0000313" key="3">
    <source>
        <dbReference type="Proteomes" id="UP000566819"/>
    </source>
</evidence>
<dbReference type="Pfam" id="PF11790">
    <property type="entry name" value="Glyco_hydro_cc"/>
    <property type="match status" value="1"/>
</dbReference>
<dbReference type="EMBL" id="JAAMPI010000533">
    <property type="protein sequence ID" value="KAF4630603.1"/>
    <property type="molecule type" value="Genomic_DNA"/>
</dbReference>
<keyword evidence="3" id="KW-1185">Reference proteome</keyword>
<proteinExistence type="predicted"/>
<organism evidence="2 3">
    <name type="scientific">Cudoniella acicularis</name>
    <dbReference type="NCBI Taxonomy" id="354080"/>
    <lineage>
        <taxon>Eukaryota</taxon>
        <taxon>Fungi</taxon>
        <taxon>Dikarya</taxon>
        <taxon>Ascomycota</taxon>
        <taxon>Pezizomycotina</taxon>
        <taxon>Leotiomycetes</taxon>
        <taxon>Helotiales</taxon>
        <taxon>Tricladiaceae</taxon>
        <taxon>Cudoniella</taxon>
    </lineage>
</organism>
<evidence type="ECO:0000313" key="2">
    <source>
        <dbReference type="EMBL" id="KAF4630603.1"/>
    </source>
</evidence>
<dbReference type="Gene3D" id="3.20.20.80">
    <property type="entry name" value="Glycosidases"/>
    <property type="match status" value="1"/>
</dbReference>
<dbReference type="GO" id="GO:0009277">
    <property type="term" value="C:fungal-type cell wall"/>
    <property type="evidence" value="ECO:0007669"/>
    <property type="project" value="TreeGrafter"/>
</dbReference>
<dbReference type="InterPro" id="IPR053183">
    <property type="entry name" value="ASL1"/>
</dbReference>
<sequence>MVIKKRCLLWDWTNTANLPHAIEKINFSGPLCSVANWNAWAPPELKARLPFRPTVRGMDQLTDSNEWAMISNNDHEMIHFFNEPERAGISPQKAAEMWKEKMVPLRKTTGKKIIGPGCASDPGGDDWLEEFMSLVQAQNEPPDFLSLHYYGPDANAAIRYLEKMHAKYPELPVVVSEIASISRDKKEVFSFTAQLANWMDQCPWVLEYALFGCMAKVADDFVSPEAQLMNSDGTLRYLMHKLMNEQPMTGL</sequence>
<dbReference type="OrthoDB" id="43654at2759"/>
<dbReference type="GO" id="GO:0071966">
    <property type="term" value="P:fungal-type cell wall polysaccharide metabolic process"/>
    <property type="evidence" value="ECO:0007669"/>
    <property type="project" value="TreeGrafter"/>
</dbReference>